<dbReference type="PATRIC" id="fig|1481663.12.peg.846"/>
<evidence type="ECO:0000313" key="2">
    <source>
        <dbReference type="Proteomes" id="UP000050491"/>
    </source>
</evidence>
<accession>A0A0Q0YZ29</accession>
<gene>
    <name evidence="1" type="ORF">XV92_10380</name>
</gene>
<dbReference type="EMBL" id="LBGP01000013">
    <property type="protein sequence ID" value="KQB00969.1"/>
    <property type="molecule type" value="Genomic_DNA"/>
</dbReference>
<sequence>MKRQAEVKYWMVKVYTWEFLSLEINGFYEDLIMKKRNKKKINKNDDLNQDKTENLNQVRRRIEDILLKREQDKLFELDMYY</sequence>
<reference evidence="1 2" key="1">
    <citation type="journal article" date="2015" name="Genome Biol. Evol.">
        <title>The Dynamics of Genetic Interactions between Vibrio metoecus and Vibrio cholerae, Two Close Relatives Co-Occurring in the Environment.</title>
        <authorList>
            <person name="Orata F.D."/>
            <person name="Kirchberger P.C."/>
            <person name="Meheust R."/>
            <person name="Barlow E.J."/>
            <person name="Tarr C.L."/>
            <person name="Boucher Y."/>
        </authorList>
    </citation>
    <scope>NUCLEOTIDE SEQUENCE [LARGE SCALE GENOMIC DNA]</scope>
    <source>
        <strain evidence="1 2">YB5B04</strain>
    </source>
</reference>
<comment type="caution">
    <text evidence="1">The sequence shown here is derived from an EMBL/GenBank/DDBJ whole genome shotgun (WGS) entry which is preliminary data.</text>
</comment>
<dbReference type="Proteomes" id="UP000050491">
    <property type="component" value="Unassembled WGS sequence"/>
</dbReference>
<organism evidence="1 2">
    <name type="scientific">Vibrio metoecus</name>
    <dbReference type="NCBI Taxonomy" id="1481663"/>
    <lineage>
        <taxon>Bacteria</taxon>
        <taxon>Pseudomonadati</taxon>
        <taxon>Pseudomonadota</taxon>
        <taxon>Gammaproteobacteria</taxon>
        <taxon>Vibrionales</taxon>
        <taxon>Vibrionaceae</taxon>
        <taxon>Vibrio</taxon>
    </lineage>
</organism>
<evidence type="ECO:0000313" key="1">
    <source>
        <dbReference type="EMBL" id="KQB00969.1"/>
    </source>
</evidence>
<protein>
    <submittedName>
        <fullName evidence="1">Uncharacterized protein</fullName>
    </submittedName>
</protein>
<proteinExistence type="predicted"/>
<name>A0A0Q0YZ29_VIBMT</name>
<dbReference type="AlphaFoldDB" id="A0A0Q0YZ29"/>